<sequence>MQSSDFSKVELDISLFELLVSSIHKRSYMRQLHFAEVAPPVFRQFYHYGHRKSPELVLVFKLFIILILQANKKDCPGSPLIVVFDFAIVPAPSSPLPSSRRRLCLCHRLIAAFAIAIVSSPPPPPPLPSSLHHLRLCHRLFAAFAFAFAIVSSQPSPFCLRLCLCHRLFAAFAFAFAFAIVSSPFSSSPSPFTDAAQQTPHSDGGSSPWIVALGPGAVLPHGHGGNSRRAFRRRRQCTSRDFSLSARGVHSRNGFYHRASPDLSSDKSHLVRDPSDVMRSYSSLSNLRVAWPGSQRIYLI</sequence>
<proteinExistence type="predicted"/>
<comment type="caution">
    <text evidence="1">The sequence shown here is derived from an EMBL/GenBank/DDBJ whole genome shotgun (WGS) entry which is preliminary data.</text>
</comment>
<accession>A0ABR0ALK7</accession>
<reference evidence="1 2" key="1">
    <citation type="journal article" date="2023" name="Nucleic Acids Res.">
        <title>The hologenome of Daphnia magna reveals possible DNA methylation and microbiome-mediated evolution of the host genome.</title>
        <authorList>
            <person name="Chaturvedi A."/>
            <person name="Li X."/>
            <person name="Dhandapani V."/>
            <person name="Marshall H."/>
            <person name="Kissane S."/>
            <person name="Cuenca-Cambronero M."/>
            <person name="Asole G."/>
            <person name="Calvet F."/>
            <person name="Ruiz-Romero M."/>
            <person name="Marangio P."/>
            <person name="Guigo R."/>
            <person name="Rago D."/>
            <person name="Mirbahai L."/>
            <person name="Eastwood N."/>
            <person name="Colbourne J.K."/>
            <person name="Zhou J."/>
            <person name="Mallon E."/>
            <person name="Orsini L."/>
        </authorList>
    </citation>
    <scope>NUCLEOTIDE SEQUENCE [LARGE SCALE GENOMIC DNA]</scope>
    <source>
        <strain evidence="1">LRV0_1</strain>
    </source>
</reference>
<keyword evidence="2" id="KW-1185">Reference proteome</keyword>
<evidence type="ECO:0000313" key="2">
    <source>
        <dbReference type="Proteomes" id="UP001234178"/>
    </source>
</evidence>
<organism evidence="1 2">
    <name type="scientific">Daphnia magna</name>
    <dbReference type="NCBI Taxonomy" id="35525"/>
    <lineage>
        <taxon>Eukaryota</taxon>
        <taxon>Metazoa</taxon>
        <taxon>Ecdysozoa</taxon>
        <taxon>Arthropoda</taxon>
        <taxon>Crustacea</taxon>
        <taxon>Branchiopoda</taxon>
        <taxon>Diplostraca</taxon>
        <taxon>Cladocera</taxon>
        <taxon>Anomopoda</taxon>
        <taxon>Daphniidae</taxon>
        <taxon>Daphnia</taxon>
    </lineage>
</organism>
<protein>
    <submittedName>
        <fullName evidence="1">Uncharacterized protein</fullName>
    </submittedName>
</protein>
<name>A0ABR0ALK7_9CRUS</name>
<gene>
    <name evidence="1" type="ORF">OUZ56_015038</name>
</gene>
<dbReference type="EMBL" id="JAOYFB010000038">
    <property type="protein sequence ID" value="KAK4026009.1"/>
    <property type="molecule type" value="Genomic_DNA"/>
</dbReference>
<evidence type="ECO:0000313" key="1">
    <source>
        <dbReference type="EMBL" id="KAK4026009.1"/>
    </source>
</evidence>
<dbReference type="Proteomes" id="UP001234178">
    <property type="component" value="Unassembled WGS sequence"/>
</dbReference>